<dbReference type="SUPFAM" id="SSF64076">
    <property type="entry name" value="MTH938-like"/>
    <property type="match status" value="1"/>
</dbReference>
<dbReference type="Pfam" id="PF04430">
    <property type="entry name" value="DUF498"/>
    <property type="match status" value="1"/>
</dbReference>
<reference evidence="1" key="1">
    <citation type="submission" date="2016-10" db="EMBL/GenBank/DDBJ databases">
        <title>Sequence of Gallionella enrichment culture.</title>
        <authorList>
            <person name="Poehlein A."/>
            <person name="Muehling M."/>
            <person name="Daniel R."/>
        </authorList>
    </citation>
    <scope>NUCLEOTIDE SEQUENCE</scope>
</reference>
<dbReference type="Gene3D" id="3.40.1230.10">
    <property type="entry name" value="MTH938-like"/>
    <property type="match status" value="1"/>
</dbReference>
<proteinExistence type="predicted"/>
<dbReference type="PANTHER" id="PTHR21192">
    <property type="entry name" value="NUCLEAR PROTEIN E3-3"/>
    <property type="match status" value="1"/>
</dbReference>
<accession>A0A1J5RPF3</accession>
<dbReference type="PANTHER" id="PTHR21192:SF2">
    <property type="entry name" value="NADH DEHYDROGENASE [UBIQUINONE] 1 ALPHA SUBCOMPLEX ASSEMBLY FACTOR 3"/>
    <property type="match status" value="1"/>
</dbReference>
<protein>
    <recommendedName>
        <fullName evidence="2">Protein containing DUF498</fullName>
    </recommendedName>
</protein>
<dbReference type="InterPro" id="IPR007523">
    <property type="entry name" value="NDUFAF3/AAMDC"/>
</dbReference>
<dbReference type="CDD" id="cd00248">
    <property type="entry name" value="Mth938-like"/>
    <property type="match status" value="1"/>
</dbReference>
<dbReference type="AlphaFoldDB" id="A0A1J5RPF3"/>
<gene>
    <name evidence="1" type="ORF">GALL_281190</name>
</gene>
<dbReference type="InterPro" id="IPR036748">
    <property type="entry name" value="MTH938-like_sf"/>
</dbReference>
<dbReference type="EMBL" id="MLJW01000309">
    <property type="protein sequence ID" value="OIQ89981.1"/>
    <property type="molecule type" value="Genomic_DNA"/>
</dbReference>
<organism evidence="1">
    <name type="scientific">mine drainage metagenome</name>
    <dbReference type="NCBI Taxonomy" id="410659"/>
    <lineage>
        <taxon>unclassified sequences</taxon>
        <taxon>metagenomes</taxon>
        <taxon>ecological metagenomes</taxon>
    </lineage>
</organism>
<name>A0A1J5RPF3_9ZZZZ</name>
<evidence type="ECO:0008006" key="2">
    <source>
        <dbReference type="Google" id="ProtNLM"/>
    </source>
</evidence>
<comment type="caution">
    <text evidence="1">The sequence shown here is derived from an EMBL/GenBank/DDBJ whole genome shotgun (WGS) entry which is preliminary data.</text>
</comment>
<evidence type="ECO:0000313" key="1">
    <source>
        <dbReference type="EMBL" id="OIQ89981.1"/>
    </source>
</evidence>
<sequence>MDITPFIPADRQLIQAYGDGGFRISGIRHEGAVLVFPGQTLPLPVAALAELAPDHLAPVFAAEPKVELLLLGTGAQMRLPSPTLRRLCRDHAVVLEPMDSGAACRTYNVLLSEDRRVAALLLAE</sequence>